<proteinExistence type="inferred from homology"/>
<comment type="similarity">
    <text evidence="7">Belongs to the peptidase S1 family. CLIP subfamily.</text>
</comment>
<evidence type="ECO:0000256" key="2">
    <source>
        <dbReference type="ARBA" id="ARBA00022729"/>
    </source>
</evidence>
<dbReference type="FunFam" id="2.40.10.10:FF:000028">
    <property type="entry name" value="Serine protease easter"/>
    <property type="match status" value="1"/>
</dbReference>
<dbReference type="GO" id="GO:0006508">
    <property type="term" value="P:proteolysis"/>
    <property type="evidence" value="ECO:0007669"/>
    <property type="project" value="InterPro"/>
</dbReference>
<dbReference type="InterPro" id="IPR001254">
    <property type="entry name" value="Trypsin_dom"/>
</dbReference>
<keyword evidence="4" id="KW-0865">Zymogen</keyword>
<reference evidence="11" key="1">
    <citation type="journal article" date="2021" name="Elife">
        <title>Highly contiguous assemblies of 101 drosophilid genomes.</title>
        <authorList>
            <person name="Kim B.Y."/>
            <person name="Wang J.R."/>
            <person name="Miller D.E."/>
            <person name="Barmina O."/>
            <person name="Delaney E."/>
            <person name="Thompson A."/>
            <person name="Comeault A.A."/>
            <person name="Peede D."/>
            <person name="D'Agostino E.R."/>
            <person name="Pelaez J."/>
            <person name="Aguilar J.M."/>
            <person name="Haji D."/>
            <person name="Matsunaga T."/>
            <person name="Armstrong E.E."/>
            <person name="Zych M."/>
            <person name="Ogawa Y."/>
            <person name="Stamenkovic-Radak M."/>
            <person name="Jelic M."/>
            <person name="Veselinovic M.S."/>
            <person name="Tanaskovic M."/>
            <person name="Eric P."/>
            <person name="Gao J.J."/>
            <person name="Katoh T.K."/>
            <person name="Toda M.J."/>
            <person name="Watabe H."/>
            <person name="Watada M."/>
            <person name="Davis J.S."/>
            <person name="Moyle L.C."/>
            <person name="Manoli G."/>
            <person name="Bertolini E."/>
            <person name="Kostal V."/>
            <person name="Hawley R.S."/>
            <person name="Takahashi A."/>
            <person name="Jones C.D."/>
            <person name="Price D.K."/>
            <person name="Whiteman N."/>
            <person name="Kopp A."/>
            <person name="Matute D.R."/>
            <person name="Petrov D.A."/>
        </authorList>
    </citation>
    <scope>NUCLEOTIDE SEQUENCE [LARGE SCALE GENOMIC DNA]</scope>
</reference>
<keyword evidence="6" id="KW-0325">Glycoprotein</keyword>
<dbReference type="InterPro" id="IPR051487">
    <property type="entry name" value="Ser/Thr_Proteases_Immune/Dev"/>
</dbReference>
<dbReference type="OrthoDB" id="7858243at2759"/>
<dbReference type="GO" id="GO:0004252">
    <property type="term" value="F:serine-type endopeptidase activity"/>
    <property type="evidence" value="ECO:0007669"/>
    <property type="project" value="InterPro"/>
</dbReference>
<feature type="domain" description="Peptidase S1" evidence="9">
    <location>
        <begin position="40"/>
        <end position="271"/>
    </location>
</feature>
<protein>
    <submittedName>
        <fullName evidence="12">Coagulation factor XI-like</fullName>
    </submittedName>
</protein>
<dbReference type="GeneID" id="108039768"/>
<dbReference type="InterPro" id="IPR001314">
    <property type="entry name" value="Peptidase_S1A"/>
</dbReference>
<dbReference type="Pfam" id="PF00089">
    <property type="entry name" value="Trypsin"/>
    <property type="match status" value="2"/>
</dbReference>
<feature type="chain" id="PRO_5027714288" evidence="8">
    <location>
        <begin position="17"/>
        <end position="453"/>
    </location>
</feature>
<keyword evidence="5" id="KW-1015">Disulfide bond</keyword>
<evidence type="ECO:0000313" key="10">
    <source>
        <dbReference type="EnsemblMetazoa" id="XP_016972342.1"/>
    </source>
</evidence>
<feature type="domain" description="Peptidase S1" evidence="9">
    <location>
        <begin position="273"/>
        <end position="452"/>
    </location>
</feature>
<name>A0A6P4E378_DRORH</name>
<dbReference type="PROSITE" id="PS00134">
    <property type="entry name" value="TRYPSIN_HIS"/>
    <property type="match status" value="1"/>
</dbReference>
<feature type="signal peptide" evidence="8">
    <location>
        <begin position="1"/>
        <end position="16"/>
    </location>
</feature>
<evidence type="ECO:0000256" key="1">
    <source>
        <dbReference type="ARBA" id="ARBA00022723"/>
    </source>
</evidence>
<evidence type="ECO:0000259" key="9">
    <source>
        <dbReference type="PROSITE" id="PS50240"/>
    </source>
</evidence>
<dbReference type="CDD" id="cd00190">
    <property type="entry name" value="Tryp_SPc"/>
    <property type="match status" value="1"/>
</dbReference>
<dbReference type="EnsemblMetazoa" id="XM_017116853.1">
    <property type="protein sequence ID" value="XP_016972342.1"/>
    <property type="gene ID" value="LOC108039768"/>
</dbReference>
<dbReference type="SUPFAM" id="SSF50494">
    <property type="entry name" value="Trypsin-like serine proteases"/>
    <property type="match status" value="2"/>
</dbReference>
<evidence type="ECO:0000313" key="11">
    <source>
        <dbReference type="Proteomes" id="UP001652680"/>
    </source>
</evidence>
<dbReference type="SMART" id="SM00020">
    <property type="entry name" value="Tryp_SPc"/>
    <property type="match status" value="2"/>
</dbReference>
<dbReference type="OMA" id="NDSCIAQ"/>
<dbReference type="Gene3D" id="2.40.10.10">
    <property type="entry name" value="Trypsin-like serine proteases"/>
    <property type="match status" value="2"/>
</dbReference>
<evidence type="ECO:0000256" key="6">
    <source>
        <dbReference type="ARBA" id="ARBA00023180"/>
    </source>
</evidence>
<evidence type="ECO:0000256" key="8">
    <source>
        <dbReference type="SAM" id="SignalP"/>
    </source>
</evidence>
<keyword evidence="11" id="KW-1185">Reference proteome</keyword>
<evidence type="ECO:0000313" key="12">
    <source>
        <dbReference type="RefSeq" id="XP_016972342.1"/>
    </source>
</evidence>
<reference evidence="12" key="2">
    <citation type="submission" date="2025-04" db="UniProtKB">
        <authorList>
            <consortium name="RefSeq"/>
        </authorList>
    </citation>
    <scope>IDENTIFICATION</scope>
</reference>
<dbReference type="InterPro" id="IPR043504">
    <property type="entry name" value="Peptidase_S1_PA_chymotrypsin"/>
</dbReference>
<evidence type="ECO:0000256" key="4">
    <source>
        <dbReference type="ARBA" id="ARBA00023145"/>
    </source>
</evidence>
<dbReference type="PANTHER" id="PTHR24256">
    <property type="entry name" value="TRYPTASE-RELATED"/>
    <property type="match status" value="1"/>
</dbReference>
<keyword evidence="1" id="KW-0479">Metal-binding</keyword>
<dbReference type="AlphaFoldDB" id="A0A6P4E378"/>
<sequence>MKLLVAVSLIIQIVSGGRIQGSIELPGPDICGVDVIGQRILSGNDEVIGNEFPWLVLLQYRPPNGGDLQARCAGSLINQRYVLTAAHCVTSFDIGTPVSVRLGDNSTRIGTEFVTLDIEDIYYEYCRYNPFKDIALIRLKSDVSYSENIKPICLPSTVQLSPLLSDQLLTVAGWGLNSIHGRSTTKQKELVTCDSRYSFMHLDTRLNCAQIRNRNADCISDGGAPLMAYHHGVWVLQGILASGRRQCDSMSLPGIFTNVGQYDQWIKENMRPVSVRLGDNSTRIGSEFVTLDIEEIHVPEFYIGEPNFSGDFALIRLKSEVSYSENIKPICLPSTVGRSTLRDGQPLTVAGWELVNNVPSNKKQKQGFTYLDIDRCRPRFSFMHMHHNKICAQVHNMNDSCIAQSGGPLMEYHHSVWVLRGIKSLGYPCDRNMPDVFTNVRYYVYWIQDKMKP</sequence>
<organism evidence="12">
    <name type="scientific">Drosophila rhopaloa</name>
    <name type="common">Fruit fly</name>
    <dbReference type="NCBI Taxonomy" id="1041015"/>
    <lineage>
        <taxon>Eukaryota</taxon>
        <taxon>Metazoa</taxon>
        <taxon>Ecdysozoa</taxon>
        <taxon>Arthropoda</taxon>
        <taxon>Hexapoda</taxon>
        <taxon>Insecta</taxon>
        <taxon>Pterygota</taxon>
        <taxon>Neoptera</taxon>
        <taxon>Endopterygota</taxon>
        <taxon>Diptera</taxon>
        <taxon>Brachycera</taxon>
        <taxon>Muscomorpha</taxon>
        <taxon>Ephydroidea</taxon>
        <taxon>Drosophilidae</taxon>
        <taxon>Drosophila</taxon>
        <taxon>Sophophora</taxon>
    </lineage>
</organism>
<dbReference type="PRINTS" id="PR00722">
    <property type="entry name" value="CHYMOTRYPSIN"/>
</dbReference>
<gene>
    <name evidence="12" type="primary">LOC108039768</name>
    <name evidence="10" type="synonym">108039768</name>
</gene>
<evidence type="ECO:0000256" key="7">
    <source>
        <dbReference type="ARBA" id="ARBA00024195"/>
    </source>
</evidence>
<dbReference type="Proteomes" id="UP001652680">
    <property type="component" value="Unassembled WGS sequence"/>
</dbReference>
<dbReference type="GO" id="GO:0046872">
    <property type="term" value="F:metal ion binding"/>
    <property type="evidence" value="ECO:0007669"/>
    <property type="project" value="UniProtKB-KW"/>
</dbReference>
<evidence type="ECO:0000256" key="3">
    <source>
        <dbReference type="ARBA" id="ARBA00022837"/>
    </source>
</evidence>
<dbReference type="InterPro" id="IPR018114">
    <property type="entry name" value="TRYPSIN_HIS"/>
</dbReference>
<evidence type="ECO:0000256" key="5">
    <source>
        <dbReference type="ARBA" id="ARBA00023157"/>
    </source>
</evidence>
<dbReference type="RefSeq" id="XP_016972342.1">
    <property type="nucleotide sequence ID" value="XM_017116853.1"/>
</dbReference>
<keyword evidence="3" id="KW-0106">Calcium</keyword>
<dbReference type="InterPro" id="IPR009003">
    <property type="entry name" value="Peptidase_S1_PA"/>
</dbReference>
<dbReference type="PROSITE" id="PS50240">
    <property type="entry name" value="TRYPSIN_DOM"/>
    <property type="match status" value="2"/>
</dbReference>
<keyword evidence="2 8" id="KW-0732">Signal</keyword>
<reference evidence="10" key="3">
    <citation type="submission" date="2025-05" db="UniProtKB">
        <authorList>
            <consortium name="EnsemblMetazoa"/>
        </authorList>
    </citation>
    <scope>IDENTIFICATION</scope>
</reference>
<accession>A0A6P4E378</accession>